<dbReference type="RefSeq" id="WP_066785300.1">
    <property type="nucleotide sequence ID" value="NZ_LWQS01000041.1"/>
</dbReference>
<dbReference type="Pfam" id="PF00072">
    <property type="entry name" value="Response_reg"/>
    <property type="match status" value="1"/>
</dbReference>
<dbReference type="InterPro" id="IPR000792">
    <property type="entry name" value="Tscrpt_reg_LuxR_C"/>
</dbReference>
<proteinExistence type="predicted"/>
<dbReference type="PANTHER" id="PTHR43214:SF43">
    <property type="entry name" value="TWO-COMPONENT RESPONSE REGULATOR"/>
    <property type="match status" value="1"/>
</dbReference>
<organism evidence="6 7">
    <name type="scientific">Chloroflexus islandicus</name>
    <dbReference type="NCBI Taxonomy" id="1707952"/>
    <lineage>
        <taxon>Bacteria</taxon>
        <taxon>Bacillati</taxon>
        <taxon>Chloroflexota</taxon>
        <taxon>Chloroflexia</taxon>
        <taxon>Chloroflexales</taxon>
        <taxon>Chloroflexineae</taxon>
        <taxon>Chloroflexaceae</taxon>
        <taxon>Chloroflexus</taxon>
    </lineage>
</organism>
<accession>A0A178MFU3</accession>
<sequence>MDTPIRVIIADDLALFREGLKKVLAYIPNIHCVGEAHTPQEAISMASRLQPDIIMMDISWYGDRWTGIHAIEQIKRQTPQVAVIAMTAYPEWIEQAQRKGADMAVSKEVFNDSDQLERLLEEVLRKVRQAHTRHIITTPLTEREKQVLRLMARGALIGEVVKELSCSAGTIKRDVQNICDKLQVTNRVHAIARAYDLGILTLGSSFPPEPI</sequence>
<dbReference type="Proteomes" id="UP000078287">
    <property type="component" value="Unassembled WGS sequence"/>
</dbReference>
<dbReference type="Gene3D" id="1.10.10.10">
    <property type="entry name" value="Winged helix-like DNA-binding domain superfamily/Winged helix DNA-binding domain"/>
    <property type="match status" value="1"/>
</dbReference>
<reference evidence="6 7" key="1">
    <citation type="submission" date="2016-04" db="EMBL/GenBank/DDBJ databases">
        <title>Chloroflexus islandicus sp. nov., a thermophilic filamentous anoxygenic phototrophic bacterium from geyser Strokkur (Iceland).</title>
        <authorList>
            <person name="Gaisin V.A."/>
            <person name="Kalashnikov A.M."/>
            <person name="Sukhacheva M.V."/>
            <person name="Grouzdev D.S."/>
            <person name="Ivanov T.M."/>
            <person name="Kuznetsov B."/>
            <person name="Gorlenko V.M."/>
        </authorList>
    </citation>
    <scope>NUCLEOTIDE SEQUENCE [LARGE SCALE GENOMIC DNA]</scope>
    <source>
        <strain evidence="7">isl-2</strain>
    </source>
</reference>
<keyword evidence="2" id="KW-0238">DNA-binding</keyword>
<name>A0A178MFU3_9CHLR</name>
<protein>
    <recommendedName>
        <fullName evidence="8">DNA-binding response regulator</fullName>
    </recommendedName>
</protein>
<dbReference type="PANTHER" id="PTHR43214">
    <property type="entry name" value="TWO-COMPONENT RESPONSE REGULATOR"/>
    <property type="match status" value="1"/>
</dbReference>
<evidence type="ECO:0000259" key="4">
    <source>
        <dbReference type="PROSITE" id="PS50043"/>
    </source>
</evidence>
<dbReference type="InterPro" id="IPR039420">
    <property type="entry name" value="WalR-like"/>
</dbReference>
<dbReference type="InterPro" id="IPR036388">
    <property type="entry name" value="WH-like_DNA-bd_sf"/>
</dbReference>
<dbReference type="InterPro" id="IPR058245">
    <property type="entry name" value="NreC/VraR/RcsB-like_REC"/>
</dbReference>
<dbReference type="SUPFAM" id="SSF52172">
    <property type="entry name" value="CheY-like"/>
    <property type="match status" value="1"/>
</dbReference>
<dbReference type="Pfam" id="PF00196">
    <property type="entry name" value="GerE"/>
    <property type="match status" value="1"/>
</dbReference>
<dbReference type="Gene3D" id="3.40.50.2300">
    <property type="match status" value="1"/>
</dbReference>
<evidence type="ECO:0000256" key="3">
    <source>
        <dbReference type="PROSITE-ProRule" id="PRU00169"/>
    </source>
</evidence>
<dbReference type="SMART" id="SM00448">
    <property type="entry name" value="REC"/>
    <property type="match status" value="1"/>
</dbReference>
<dbReference type="InterPro" id="IPR011006">
    <property type="entry name" value="CheY-like_superfamily"/>
</dbReference>
<dbReference type="InterPro" id="IPR016032">
    <property type="entry name" value="Sig_transdc_resp-reg_C-effctor"/>
</dbReference>
<dbReference type="GO" id="GO:0000160">
    <property type="term" value="P:phosphorelay signal transduction system"/>
    <property type="evidence" value="ECO:0007669"/>
    <property type="project" value="InterPro"/>
</dbReference>
<keyword evidence="1 3" id="KW-0597">Phosphoprotein</keyword>
<feature type="domain" description="HTH luxR-type" evidence="4">
    <location>
        <begin position="133"/>
        <end position="198"/>
    </location>
</feature>
<dbReference type="OrthoDB" id="153169at2"/>
<dbReference type="CDD" id="cd17535">
    <property type="entry name" value="REC_NarL-like"/>
    <property type="match status" value="1"/>
</dbReference>
<gene>
    <name evidence="6" type="ORF">A6A03_11600</name>
</gene>
<evidence type="ECO:0000256" key="2">
    <source>
        <dbReference type="ARBA" id="ARBA00023125"/>
    </source>
</evidence>
<dbReference type="GO" id="GO:0003677">
    <property type="term" value="F:DNA binding"/>
    <property type="evidence" value="ECO:0007669"/>
    <property type="project" value="UniProtKB-KW"/>
</dbReference>
<dbReference type="SUPFAM" id="SSF46894">
    <property type="entry name" value="C-terminal effector domain of the bipartite response regulators"/>
    <property type="match status" value="1"/>
</dbReference>
<dbReference type="STRING" id="1707952.A6A03_11600"/>
<dbReference type="InterPro" id="IPR001789">
    <property type="entry name" value="Sig_transdc_resp-reg_receiver"/>
</dbReference>
<dbReference type="EMBL" id="LWQS01000041">
    <property type="protein sequence ID" value="OAN46945.1"/>
    <property type="molecule type" value="Genomic_DNA"/>
</dbReference>
<feature type="domain" description="Response regulatory" evidence="5">
    <location>
        <begin position="6"/>
        <end position="122"/>
    </location>
</feature>
<comment type="caution">
    <text evidence="6">The sequence shown here is derived from an EMBL/GenBank/DDBJ whole genome shotgun (WGS) entry which is preliminary data.</text>
</comment>
<dbReference type="SMART" id="SM00421">
    <property type="entry name" value="HTH_LUXR"/>
    <property type="match status" value="1"/>
</dbReference>
<dbReference type="CDD" id="cd06170">
    <property type="entry name" value="LuxR_C_like"/>
    <property type="match status" value="1"/>
</dbReference>
<dbReference type="GO" id="GO:0006355">
    <property type="term" value="P:regulation of DNA-templated transcription"/>
    <property type="evidence" value="ECO:0007669"/>
    <property type="project" value="InterPro"/>
</dbReference>
<dbReference type="PROSITE" id="PS50043">
    <property type="entry name" value="HTH_LUXR_2"/>
    <property type="match status" value="1"/>
</dbReference>
<dbReference type="PROSITE" id="PS50110">
    <property type="entry name" value="RESPONSE_REGULATORY"/>
    <property type="match status" value="1"/>
</dbReference>
<dbReference type="AlphaFoldDB" id="A0A178MFU3"/>
<evidence type="ECO:0000313" key="7">
    <source>
        <dbReference type="Proteomes" id="UP000078287"/>
    </source>
</evidence>
<dbReference type="PRINTS" id="PR00038">
    <property type="entry name" value="HTHLUXR"/>
</dbReference>
<evidence type="ECO:0008006" key="8">
    <source>
        <dbReference type="Google" id="ProtNLM"/>
    </source>
</evidence>
<feature type="modified residue" description="4-aspartylphosphate" evidence="3">
    <location>
        <position position="57"/>
    </location>
</feature>
<evidence type="ECO:0000259" key="5">
    <source>
        <dbReference type="PROSITE" id="PS50110"/>
    </source>
</evidence>
<evidence type="ECO:0000313" key="6">
    <source>
        <dbReference type="EMBL" id="OAN46945.1"/>
    </source>
</evidence>
<evidence type="ECO:0000256" key="1">
    <source>
        <dbReference type="ARBA" id="ARBA00022553"/>
    </source>
</evidence>
<keyword evidence="7" id="KW-1185">Reference proteome</keyword>